<evidence type="ECO:0000313" key="1">
    <source>
        <dbReference type="EMBL" id="UNV85538.1"/>
    </source>
</evidence>
<dbReference type="EMBL" id="CP094241">
    <property type="protein sequence ID" value="UNV85538.1"/>
    <property type="molecule type" value="Genomic_DNA"/>
</dbReference>
<reference evidence="1 2" key="1">
    <citation type="submission" date="2022-03" db="EMBL/GenBank/DDBJ databases">
        <title>Genome sequencing of Neisseria macacae.</title>
        <authorList>
            <person name="Baek M.-G."/>
        </authorList>
    </citation>
    <scope>NUCLEOTIDE SEQUENCE [LARGE SCALE GENOMIC DNA]</scope>
    <source>
        <strain evidence="1 2">ATCC 33926</strain>
    </source>
</reference>
<sequence>MSNTNYVCFSCRTAVRRPKRYFRPQDSSSPRCSQCSKPCVELSDRIPLPSKHKTKEWQKLQQDLWRQQLQILERQQRSRVRYKHELEHEADRLERKLQEPMHPQTAKQLKRLLKNCLKNLEQVK</sequence>
<accession>A0ABY3Y9C1</accession>
<dbReference type="Proteomes" id="UP000829455">
    <property type="component" value="Chromosome"/>
</dbReference>
<evidence type="ECO:0000313" key="2">
    <source>
        <dbReference type="Proteomes" id="UP000829455"/>
    </source>
</evidence>
<proteinExistence type="predicted"/>
<dbReference type="RefSeq" id="WP_241429721.1">
    <property type="nucleotide sequence ID" value="NZ_CP094241.1"/>
</dbReference>
<keyword evidence="2" id="KW-1185">Reference proteome</keyword>
<name>A0ABY3Y9C1_9NEIS</name>
<organism evidence="1 2">
    <name type="scientific">Neisseria macacae ATCC 33926</name>
    <dbReference type="NCBI Taxonomy" id="997348"/>
    <lineage>
        <taxon>Bacteria</taxon>
        <taxon>Pseudomonadati</taxon>
        <taxon>Pseudomonadota</taxon>
        <taxon>Betaproteobacteria</taxon>
        <taxon>Neisseriales</taxon>
        <taxon>Neisseriaceae</taxon>
        <taxon>Neisseria</taxon>
    </lineage>
</organism>
<protein>
    <submittedName>
        <fullName evidence="1">Uncharacterized protein</fullName>
    </submittedName>
</protein>
<gene>
    <name evidence="1" type="ORF">MON40_03190</name>
</gene>